<dbReference type="InterPro" id="IPR050418">
    <property type="entry name" value="D-iso_2-hydroxyacid_DH_PdxB"/>
</dbReference>
<evidence type="ECO:0000259" key="6">
    <source>
        <dbReference type="Pfam" id="PF02826"/>
    </source>
</evidence>
<dbReference type="EMBL" id="JBHSKX010000002">
    <property type="protein sequence ID" value="MFC5367772.1"/>
    <property type="molecule type" value="Genomic_DNA"/>
</dbReference>
<evidence type="ECO:0000256" key="1">
    <source>
        <dbReference type="ARBA" id="ARBA00005854"/>
    </source>
</evidence>
<keyword evidence="3" id="KW-0520">NAD</keyword>
<evidence type="ECO:0000313" key="7">
    <source>
        <dbReference type="EMBL" id="MFC5367772.1"/>
    </source>
</evidence>
<dbReference type="PANTHER" id="PTHR43761">
    <property type="entry name" value="D-ISOMER SPECIFIC 2-HYDROXYACID DEHYDROGENASE FAMILY PROTEIN (AFU_ORTHOLOGUE AFUA_1G13630)"/>
    <property type="match status" value="1"/>
</dbReference>
<organism evidence="7 8">
    <name type="scientific">Salinirubrum litoreum</name>
    <dbReference type="NCBI Taxonomy" id="1126234"/>
    <lineage>
        <taxon>Archaea</taxon>
        <taxon>Methanobacteriati</taxon>
        <taxon>Methanobacteriota</taxon>
        <taxon>Stenosarchaea group</taxon>
        <taxon>Halobacteria</taxon>
        <taxon>Halobacteriales</taxon>
        <taxon>Haloferacaceae</taxon>
        <taxon>Salinirubrum</taxon>
    </lineage>
</organism>
<dbReference type="InterPro" id="IPR006140">
    <property type="entry name" value="D-isomer_DH_NAD-bd"/>
</dbReference>
<gene>
    <name evidence="7" type="ORF">ACFPJ5_12595</name>
</gene>
<dbReference type="Pfam" id="PF02826">
    <property type="entry name" value="2-Hacid_dh_C"/>
    <property type="match status" value="1"/>
</dbReference>
<dbReference type="SUPFAM" id="SSF51735">
    <property type="entry name" value="NAD(P)-binding Rossmann-fold domains"/>
    <property type="match status" value="1"/>
</dbReference>
<comment type="similarity">
    <text evidence="1 4">Belongs to the D-isomer specific 2-hydroxyacid dehydrogenase family.</text>
</comment>
<dbReference type="RefSeq" id="WP_227230019.1">
    <property type="nucleotide sequence ID" value="NZ_JAJCVJ010000002.1"/>
</dbReference>
<keyword evidence="8" id="KW-1185">Reference proteome</keyword>
<accession>A0ABD5RCL9</accession>
<feature type="domain" description="D-isomer specific 2-hydroxyacid dehydrogenase catalytic" evidence="5">
    <location>
        <begin position="25"/>
        <end position="312"/>
    </location>
</feature>
<comment type="caution">
    <text evidence="7">The sequence shown here is derived from an EMBL/GenBank/DDBJ whole genome shotgun (WGS) entry which is preliminary data.</text>
</comment>
<protein>
    <submittedName>
        <fullName evidence="7">NAD(P)-dependent oxidoreductase</fullName>
    </submittedName>
</protein>
<dbReference type="PANTHER" id="PTHR43761:SF1">
    <property type="entry name" value="D-ISOMER SPECIFIC 2-HYDROXYACID DEHYDROGENASE CATALYTIC DOMAIN-CONTAINING PROTEIN-RELATED"/>
    <property type="match status" value="1"/>
</dbReference>
<evidence type="ECO:0000256" key="3">
    <source>
        <dbReference type="ARBA" id="ARBA00023027"/>
    </source>
</evidence>
<name>A0ABD5RCL9_9EURY</name>
<dbReference type="Gene3D" id="3.40.50.720">
    <property type="entry name" value="NAD(P)-binding Rossmann-like Domain"/>
    <property type="match status" value="2"/>
</dbReference>
<dbReference type="GO" id="GO:0016491">
    <property type="term" value="F:oxidoreductase activity"/>
    <property type="evidence" value="ECO:0007669"/>
    <property type="project" value="UniProtKB-KW"/>
</dbReference>
<dbReference type="SUPFAM" id="SSF52283">
    <property type="entry name" value="Formate/glycerate dehydrogenase catalytic domain-like"/>
    <property type="match status" value="1"/>
</dbReference>
<dbReference type="Pfam" id="PF00389">
    <property type="entry name" value="2-Hacid_dh"/>
    <property type="match status" value="1"/>
</dbReference>
<feature type="domain" description="D-isomer specific 2-hydroxyacid dehydrogenase NAD-binding" evidence="6">
    <location>
        <begin position="109"/>
        <end position="284"/>
    </location>
</feature>
<dbReference type="Proteomes" id="UP001596201">
    <property type="component" value="Unassembled WGS sequence"/>
</dbReference>
<evidence type="ECO:0000256" key="2">
    <source>
        <dbReference type="ARBA" id="ARBA00023002"/>
    </source>
</evidence>
<evidence type="ECO:0000313" key="8">
    <source>
        <dbReference type="Proteomes" id="UP001596201"/>
    </source>
</evidence>
<dbReference type="InterPro" id="IPR036291">
    <property type="entry name" value="NAD(P)-bd_dom_sf"/>
</dbReference>
<sequence length="322" mass="33806">MPEFEVVASDDPMLDPKGLRAVLGTDTDLSVADLRSTDALVAACEGADAVVTDVSTPVPREAIERLSLSVIGRAGVGVDNIDVAAAAEADVTVVHVPDYCTDEVATHSLTLLLSTLRGVASYDRQVAGGGWGWEDGRAVHRLHGSSVGIVSFGPIARRFAGLLSGFDVDVLASDPFVDAETMADHGVTKRSYEAMVDEVDHLVSLAPLTPETRGMVGAETFAALPEHAVVVNTGRGGVVDEAALAEALDAGEIGAAGLDVLDEEPPHDSPVVGRDDVIVTPHAGWYSVQARDELNRDVGQYVAEALRGERPEGWIDPSAEWL</sequence>
<dbReference type="InterPro" id="IPR006139">
    <property type="entry name" value="D-isomer_2_OHA_DH_cat_dom"/>
</dbReference>
<evidence type="ECO:0000256" key="4">
    <source>
        <dbReference type="RuleBase" id="RU003719"/>
    </source>
</evidence>
<dbReference type="AlphaFoldDB" id="A0ABD5RCL9"/>
<reference evidence="7 8" key="1">
    <citation type="journal article" date="2019" name="Int. J. Syst. Evol. Microbiol.">
        <title>The Global Catalogue of Microorganisms (GCM) 10K type strain sequencing project: providing services to taxonomists for standard genome sequencing and annotation.</title>
        <authorList>
            <consortium name="The Broad Institute Genomics Platform"/>
            <consortium name="The Broad Institute Genome Sequencing Center for Infectious Disease"/>
            <person name="Wu L."/>
            <person name="Ma J."/>
        </authorList>
    </citation>
    <scope>NUCLEOTIDE SEQUENCE [LARGE SCALE GENOMIC DNA]</scope>
    <source>
        <strain evidence="7 8">CGMCC 1.12237</strain>
    </source>
</reference>
<evidence type="ECO:0000259" key="5">
    <source>
        <dbReference type="Pfam" id="PF00389"/>
    </source>
</evidence>
<proteinExistence type="inferred from homology"/>
<keyword evidence="2 4" id="KW-0560">Oxidoreductase</keyword>